<dbReference type="PRINTS" id="PR00080">
    <property type="entry name" value="SDRFAMILY"/>
</dbReference>
<dbReference type="Pfam" id="PF13561">
    <property type="entry name" value="adh_short_C2"/>
    <property type="match status" value="1"/>
</dbReference>
<dbReference type="OrthoDB" id="286404at2"/>
<comment type="similarity">
    <text evidence="1">Belongs to the short-chain dehydrogenases/reductases (SDR) family.</text>
</comment>
<dbReference type="GO" id="GO:0016491">
    <property type="term" value="F:oxidoreductase activity"/>
    <property type="evidence" value="ECO:0007669"/>
    <property type="project" value="UniProtKB-KW"/>
</dbReference>
<dbReference type="AlphaFoldDB" id="A0A243Q7Y2"/>
<accession>A0A243Q7Y2</accession>
<organism evidence="4 5">
    <name type="scientific">Gordonia lacunae</name>
    <dbReference type="NCBI Taxonomy" id="417102"/>
    <lineage>
        <taxon>Bacteria</taxon>
        <taxon>Bacillati</taxon>
        <taxon>Actinomycetota</taxon>
        <taxon>Actinomycetes</taxon>
        <taxon>Mycobacteriales</taxon>
        <taxon>Gordoniaceae</taxon>
        <taxon>Gordonia</taxon>
    </lineage>
</organism>
<dbReference type="EMBL" id="NGFO01000019">
    <property type="protein sequence ID" value="OUC77585.1"/>
    <property type="molecule type" value="Genomic_DNA"/>
</dbReference>
<evidence type="ECO:0000313" key="4">
    <source>
        <dbReference type="EMBL" id="OUC77585.1"/>
    </source>
</evidence>
<reference evidence="4 5" key="1">
    <citation type="submission" date="2017-05" db="EMBL/GenBank/DDBJ databases">
        <title>Biotechnological potential of actinobacteria isolated from South African environments.</title>
        <authorList>
            <person name="Le Roes-Hill M."/>
            <person name="Prins A."/>
            <person name="Durrell K.A."/>
        </authorList>
    </citation>
    <scope>NUCLEOTIDE SEQUENCE [LARGE SCALE GENOMIC DNA]</scope>
    <source>
        <strain evidence="4">BS2</strain>
    </source>
</reference>
<dbReference type="PANTHER" id="PTHR43943">
    <property type="entry name" value="DEHYDROGENASE/REDUCTASE (SDR FAMILY) MEMBER 4"/>
    <property type="match status" value="1"/>
</dbReference>
<feature type="domain" description="Ketoreductase" evidence="3">
    <location>
        <begin position="8"/>
        <end position="193"/>
    </location>
</feature>
<dbReference type="InterPro" id="IPR036291">
    <property type="entry name" value="NAD(P)-bd_dom_sf"/>
</dbReference>
<dbReference type="PRINTS" id="PR00081">
    <property type="entry name" value="GDHRDH"/>
</dbReference>
<dbReference type="InterPro" id="IPR057326">
    <property type="entry name" value="KR_dom"/>
</dbReference>
<dbReference type="RefSeq" id="WP_086536338.1">
    <property type="nucleotide sequence ID" value="NZ_JBLKRZ010000009.1"/>
</dbReference>
<sequence>MSTDLTGKVALVTGASRGLGLAIARGLKEAGATVIVSSRKPDACAEAVAALEDVPGQAYPLALHVGRWDELEPAVDGIIDRHGSLDILVNNAGIAPLADDLMSVSESLWDKTIEVNVKGPFRLMAVAGDRMRAAGGGSIVNISSIGAVRPSPAEAMYAAAKNGLNALTQAFAQEYAPTVRVNCVMPGSFATDMAENWDDEFIGLVTDRLPAGRLGRPAEIAGLVTHLAGDDAGYTTGALIPVDGGRTAVY</sequence>
<comment type="caution">
    <text evidence="4">The sequence shown here is derived from an EMBL/GenBank/DDBJ whole genome shotgun (WGS) entry which is preliminary data.</text>
</comment>
<dbReference type="STRING" id="417102.CA982_16375"/>
<dbReference type="SUPFAM" id="SSF51735">
    <property type="entry name" value="NAD(P)-binding Rossmann-fold domains"/>
    <property type="match status" value="1"/>
</dbReference>
<keyword evidence="5" id="KW-1185">Reference proteome</keyword>
<dbReference type="NCBIfam" id="NF005559">
    <property type="entry name" value="PRK07231.1"/>
    <property type="match status" value="1"/>
</dbReference>
<protein>
    <submittedName>
        <fullName evidence="4">Short-chain dehydrogenase</fullName>
    </submittedName>
</protein>
<dbReference type="Proteomes" id="UP000194632">
    <property type="component" value="Unassembled WGS sequence"/>
</dbReference>
<evidence type="ECO:0000259" key="3">
    <source>
        <dbReference type="SMART" id="SM00822"/>
    </source>
</evidence>
<name>A0A243Q7Y2_9ACTN</name>
<dbReference type="PROSITE" id="PS00061">
    <property type="entry name" value="ADH_SHORT"/>
    <property type="match status" value="1"/>
</dbReference>
<evidence type="ECO:0000256" key="1">
    <source>
        <dbReference type="ARBA" id="ARBA00006484"/>
    </source>
</evidence>
<evidence type="ECO:0000313" key="5">
    <source>
        <dbReference type="Proteomes" id="UP000194632"/>
    </source>
</evidence>
<dbReference type="InterPro" id="IPR020904">
    <property type="entry name" value="Sc_DH/Rdtase_CS"/>
</dbReference>
<dbReference type="PANTHER" id="PTHR43943:SF2">
    <property type="entry name" value="DEHYDROGENASE_REDUCTASE 4"/>
    <property type="match status" value="1"/>
</dbReference>
<dbReference type="FunFam" id="3.40.50.720:FF:000084">
    <property type="entry name" value="Short-chain dehydrogenase reductase"/>
    <property type="match status" value="1"/>
</dbReference>
<dbReference type="InterPro" id="IPR002347">
    <property type="entry name" value="SDR_fam"/>
</dbReference>
<dbReference type="SMART" id="SM00822">
    <property type="entry name" value="PKS_KR"/>
    <property type="match status" value="1"/>
</dbReference>
<evidence type="ECO:0000256" key="2">
    <source>
        <dbReference type="ARBA" id="ARBA00023002"/>
    </source>
</evidence>
<keyword evidence="2" id="KW-0560">Oxidoreductase</keyword>
<gene>
    <name evidence="4" type="ORF">CA982_16375</name>
</gene>
<proteinExistence type="inferred from homology"/>
<dbReference type="Gene3D" id="3.40.50.720">
    <property type="entry name" value="NAD(P)-binding Rossmann-like Domain"/>
    <property type="match status" value="1"/>
</dbReference>